<organism evidence="2 3">
    <name type="scientific">Dyadobacter jejuensis</name>
    <dbReference type="NCBI Taxonomy" id="1082580"/>
    <lineage>
        <taxon>Bacteria</taxon>
        <taxon>Pseudomonadati</taxon>
        <taxon>Bacteroidota</taxon>
        <taxon>Cytophagia</taxon>
        <taxon>Cytophagales</taxon>
        <taxon>Spirosomataceae</taxon>
        <taxon>Dyadobacter</taxon>
    </lineage>
</organism>
<dbReference type="Gene3D" id="3.40.630.30">
    <property type="match status" value="1"/>
</dbReference>
<feature type="domain" description="N-acetyltransferase" evidence="1">
    <location>
        <begin position="10"/>
        <end position="166"/>
    </location>
</feature>
<accession>A0A316ALY3</accession>
<evidence type="ECO:0000313" key="3">
    <source>
        <dbReference type="Proteomes" id="UP000245880"/>
    </source>
</evidence>
<name>A0A316ALY3_9BACT</name>
<evidence type="ECO:0000259" key="1">
    <source>
        <dbReference type="PROSITE" id="PS51186"/>
    </source>
</evidence>
<dbReference type="GO" id="GO:0005840">
    <property type="term" value="C:ribosome"/>
    <property type="evidence" value="ECO:0007669"/>
    <property type="project" value="UniProtKB-KW"/>
</dbReference>
<dbReference type="EMBL" id="QGDT01000005">
    <property type="protein sequence ID" value="PWJ58074.1"/>
    <property type="molecule type" value="Genomic_DNA"/>
</dbReference>
<keyword evidence="2" id="KW-0687">Ribonucleoprotein</keyword>
<keyword evidence="3" id="KW-1185">Reference proteome</keyword>
<dbReference type="InterPro" id="IPR016181">
    <property type="entry name" value="Acyl_CoA_acyltransferase"/>
</dbReference>
<dbReference type="OrthoDB" id="7585366at2"/>
<dbReference type="Proteomes" id="UP000245880">
    <property type="component" value="Unassembled WGS sequence"/>
</dbReference>
<dbReference type="GO" id="GO:0016747">
    <property type="term" value="F:acyltransferase activity, transferring groups other than amino-acyl groups"/>
    <property type="evidence" value="ECO:0007669"/>
    <property type="project" value="InterPro"/>
</dbReference>
<reference evidence="2 3" key="1">
    <citation type="submission" date="2018-03" db="EMBL/GenBank/DDBJ databases">
        <title>Genomic Encyclopedia of Archaeal and Bacterial Type Strains, Phase II (KMG-II): from individual species to whole genera.</title>
        <authorList>
            <person name="Goeker M."/>
        </authorList>
    </citation>
    <scope>NUCLEOTIDE SEQUENCE [LARGE SCALE GENOMIC DNA]</scope>
    <source>
        <strain evidence="2 3">DSM 100346</strain>
    </source>
</reference>
<dbReference type="InterPro" id="IPR000182">
    <property type="entry name" value="GNAT_dom"/>
</dbReference>
<dbReference type="CDD" id="cd04301">
    <property type="entry name" value="NAT_SF"/>
    <property type="match status" value="1"/>
</dbReference>
<dbReference type="SUPFAM" id="SSF55729">
    <property type="entry name" value="Acyl-CoA N-acyltransferases (Nat)"/>
    <property type="match status" value="1"/>
</dbReference>
<sequence>MQFKPAHPEITLRSIEPQDMPSLLAMYGSTRKQEMDQLPEWTSAMKLAFITSQFEAQHNHYQKNYIGADFWVICQNNVAIGRLYFHENFQGRGMRIIDITLLPPYRNRGIGSGIINDLIKLADQRERGLSIHVESFNPAKDLYTRLGFKKISETNGVYHLMEWKNTI</sequence>
<gene>
    <name evidence="2" type="ORF">CLV98_105256</name>
</gene>
<dbReference type="Pfam" id="PF00583">
    <property type="entry name" value="Acetyltransf_1"/>
    <property type="match status" value="1"/>
</dbReference>
<keyword evidence="2" id="KW-0689">Ribosomal protein</keyword>
<dbReference type="PROSITE" id="PS51186">
    <property type="entry name" value="GNAT"/>
    <property type="match status" value="1"/>
</dbReference>
<dbReference type="RefSeq" id="WP_109674658.1">
    <property type="nucleotide sequence ID" value="NZ_QGDT01000005.1"/>
</dbReference>
<evidence type="ECO:0000313" key="2">
    <source>
        <dbReference type="EMBL" id="PWJ58074.1"/>
    </source>
</evidence>
<proteinExistence type="predicted"/>
<comment type="caution">
    <text evidence="2">The sequence shown here is derived from an EMBL/GenBank/DDBJ whole genome shotgun (WGS) entry which is preliminary data.</text>
</comment>
<protein>
    <submittedName>
        <fullName evidence="2">Ribosomal protein S18 acetylase RimI-like enzyme</fullName>
    </submittedName>
</protein>
<dbReference type="AlphaFoldDB" id="A0A316ALY3"/>